<feature type="domain" description="Peptidase C39-like" evidence="2">
    <location>
        <begin position="298"/>
        <end position="420"/>
    </location>
</feature>
<proteinExistence type="predicted"/>
<organism evidence="3">
    <name type="scientific">freshwater metagenome</name>
    <dbReference type="NCBI Taxonomy" id="449393"/>
    <lineage>
        <taxon>unclassified sequences</taxon>
        <taxon>metagenomes</taxon>
        <taxon>ecological metagenomes</taxon>
    </lineage>
</organism>
<dbReference type="Pfam" id="PF13529">
    <property type="entry name" value="Peptidase_C39_2"/>
    <property type="match status" value="1"/>
</dbReference>
<protein>
    <submittedName>
        <fullName evidence="3">Unannotated protein</fullName>
    </submittedName>
</protein>
<dbReference type="AlphaFoldDB" id="A0A6J6P9H9"/>
<dbReference type="PANTHER" id="PTHR33683:SF46">
    <property type="entry name" value="SUSHI DOMAIN-CONTAINING PROTEIN"/>
    <property type="match status" value="1"/>
</dbReference>
<evidence type="ECO:0000313" key="3">
    <source>
        <dbReference type="EMBL" id="CAB4693188.1"/>
    </source>
</evidence>
<dbReference type="EMBL" id="CAEZXR010000043">
    <property type="protein sequence ID" value="CAB4693188.1"/>
    <property type="molecule type" value="Genomic_DNA"/>
</dbReference>
<name>A0A6J6P9H9_9ZZZZ</name>
<accession>A0A6J6P9H9</accession>
<evidence type="ECO:0000259" key="2">
    <source>
        <dbReference type="Pfam" id="PF13529"/>
    </source>
</evidence>
<gene>
    <name evidence="3" type="ORF">UFOPK2579_00534</name>
</gene>
<feature type="region of interest" description="Disordered" evidence="1">
    <location>
        <begin position="204"/>
        <end position="291"/>
    </location>
</feature>
<dbReference type="PANTHER" id="PTHR33683">
    <property type="entry name" value="1, PUTATIVE-RELATED"/>
    <property type="match status" value="1"/>
</dbReference>
<reference evidence="3" key="1">
    <citation type="submission" date="2020-05" db="EMBL/GenBank/DDBJ databases">
        <authorList>
            <person name="Chiriac C."/>
            <person name="Salcher M."/>
            <person name="Ghai R."/>
            <person name="Kavagutti S V."/>
        </authorList>
    </citation>
    <scope>NUCLEOTIDE SEQUENCE</scope>
</reference>
<dbReference type="InterPro" id="IPR039564">
    <property type="entry name" value="Peptidase_C39-like"/>
</dbReference>
<evidence type="ECO:0000256" key="1">
    <source>
        <dbReference type="SAM" id="MobiDB-lite"/>
    </source>
</evidence>
<feature type="compositionally biased region" description="Low complexity" evidence="1">
    <location>
        <begin position="237"/>
        <end position="269"/>
    </location>
</feature>
<sequence length="469" mass="50656">MSRSRSLAIGALILLLAATPFIPRGDDEDGAIVPSGRGAYVARDAGGVGYGRVTPDLQAEIDRVVEGGLEAGRVLTRVGKVSVTQLAQALVRCADLEGQRYCLGTGWTEATQAEVQGQVAVAARSTLARAGSVETTGDLDAVAALRRLAAMSPLERARAEREELVAAARSVAKVWMLRHEIEGVPLPADFLARHPEARALPGAAALARPVAGRDKKPTAKPTTKPSATPTPSPSPTRKPSKSPSSSPSKSPSPTSTPSPTKSPTKGPSAAPTSPGPKTAADYPQRGSVLDPSQVADQIRTYWCGPTTMQMITWGWKQQDWGAEHWAEALGTTSSGTAITDMVRVVNNNTGYDDPDHAGPYVVVDIAQYDFAEWMTLMMKHIVDYQAPVVLHPILLKKYYPYLDDDASGHFQVGRGYAKRDDKPVLLGYFEPWNQQRFDPSEPYISRVQWRPAYKSFRANQAHFQHNIGV</sequence>